<evidence type="ECO:0000313" key="3">
    <source>
        <dbReference type="Proteomes" id="UP000191135"/>
    </source>
</evidence>
<dbReference type="PANTHER" id="PTHR35870:SF1">
    <property type="entry name" value="PROTEIN, PUTATIVE (AFU_ORTHOLOGUE AFUA_5G03330)-RELATED"/>
    <property type="match status" value="1"/>
</dbReference>
<keyword evidence="1" id="KW-0560">Oxidoreductase</keyword>
<sequence length="343" mass="38264">MTTPLTLDAVLAKAQTRSFEFPYLLANHVPMVLIALDRLGASPERLDEWYETYRDAHAVPLIAAPVAPINPGNWQEALGDRAREADYRGFFVGEVQRLGIDKAIRTYLPAMTQGVAASATHPLMRLAYGVLKNDAREVGHALGYWAATYLPLPGPGKFEADTDDPAEVLAGIADIEGIRDYETETDLLWHNIRAVGALPGFAPVIDRLRFHDNTVRRMTEVSLVAFSFTLDFSALHAVTGMHWMRLVAPHVDEDKVEPLYRAFWQVIASLIPKIGFPVFPSADEVQDMRERDAPEWPEIKAAAIASYDEHDVSLTFSASEEQKAWGGDRLYRVAAARRLRLID</sequence>
<dbReference type="InterPro" id="IPR025337">
    <property type="entry name" value="Questin_oxidase-like"/>
</dbReference>
<reference evidence="2 3" key="1">
    <citation type="submission" date="2017-03" db="EMBL/GenBank/DDBJ databases">
        <title>Foreign affairs: Plasmid Transfer between Roseobacters and Rhizobia.</title>
        <authorList>
            <person name="Bartling P."/>
            <person name="Bunk B."/>
            <person name="Overmann J."/>
            <person name="Brinkmann H."/>
            <person name="Petersen J."/>
        </authorList>
    </citation>
    <scope>NUCLEOTIDE SEQUENCE [LARGE SCALE GENOMIC DNA]</scope>
    <source>
        <strain evidence="2 3">MACL11</strain>
    </source>
</reference>
<dbReference type="KEGG" id="mmed:Mame_02841"/>
<dbReference type="Proteomes" id="UP000191135">
    <property type="component" value="Chromosome"/>
</dbReference>
<gene>
    <name evidence="2" type="ORF">Mame_02841</name>
</gene>
<accession>A0A1U9Z3C5</accession>
<evidence type="ECO:0008006" key="4">
    <source>
        <dbReference type="Google" id="ProtNLM"/>
    </source>
</evidence>
<dbReference type="EMBL" id="CP020330">
    <property type="protein sequence ID" value="AQZ52164.1"/>
    <property type="molecule type" value="Genomic_DNA"/>
</dbReference>
<evidence type="ECO:0000313" key="2">
    <source>
        <dbReference type="EMBL" id="AQZ52164.1"/>
    </source>
</evidence>
<dbReference type="AlphaFoldDB" id="A0A1U9Z3C5"/>
<organism evidence="2 3">
    <name type="scientific">Martelella mediterranea DSM 17316</name>
    <dbReference type="NCBI Taxonomy" id="1122214"/>
    <lineage>
        <taxon>Bacteria</taxon>
        <taxon>Pseudomonadati</taxon>
        <taxon>Pseudomonadota</taxon>
        <taxon>Alphaproteobacteria</taxon>
        <taxon>Hyphomicrobiales</taxon>
        <taxon>Aurantimonadaceae</taxon>
        <taxon>Martelella</taxon>
    </lineage>
</organism>
<name>A0A1U9Z3C5_9HYPH</name>
<protein>
    <recommendedName>
        <fullName evidence="4">Questin oxidase family protein</fullName>
    </recommendedName>
</protein>
<evidence type="ECO:0000256" key="1">
    <source>
        <dbReference type="ARBA" id="ARBA00023002"/>
    </source>
</evidence>
<keyword evidence="3" id="KW-1185">Reference proteome</keyword>
<dbReference type="Pfam" id="PF14027">
    <property type="entry name" value="Questin_oxidase"/>
    <property type="match status" value="1"/>
</dbReference>
<dbReference type="OrthoDB" id="6457937at2"/>
<dbReference type="eggNOG" id="ENOG5032R1X">
    <property type="taxonomic scope" value="Bacteria"/>
</dbReference>
<dbReference type="GO" id="GO:0016491">
    <property type="term" value="F:oxidoreductase activity"/>
    <property type="evidence" value="ECO:0007669"/>
    <property type="project" value="UniProtKB-KW"/>
</dbReference>
<dbReference type="RefSeq" id="WP_018063154.1">
    <property type="nucleotide sequence ID" value="NZ_AQWH01000002.1"/>
</dbReference>
<proteinExistence type="predicted"/>
<dbReference type="PANTHER" id="PTHR35870">
    <property type="entry name" value="PROTEIN, PUTATIVE (AFU_ORTHOLOGUE AFUA_5G03330)-RELATED"/>
    <property type="match status" value="1"/>
</dbReference>
<dbReference type="STRING" id="1122214.Mame_02841"/>